<accession>A0A9P9AX42</accession>
<keyword evidence="4" id="KW-1185">Reference proteome</keyword>
<reference evidence="3 4" key="1">
    <citation type="journal article" date="2021" name="Nat. Commun.">
        <title>Genetic determinants of endophytism in the Arabidopsis root mycobiome.</title>
        <authorList>
            <person name="Mesny F."/>
            <person name="Miyauchi S."/>
            <person name="Thiergart T."/>
            <person name="Pickel B."/>
            <person name="Atanasova L."/>
            <person name="Karlsson M."/>
            <person name="Huettel B."/>
            <person name="Barry K.W."/>
            <person name="Haridas S."/>
            <person name="Chen C."/>
            <person name="Bauer D."/>
            <person name="Andreopoulos W."/>
            <person name="Pangilinan J."/>
            <person name="LaButti K."/>
            <person name="Riley R."/>
            <person name="Lipzen A."/>
            <person name="Clum A."/>
            <person name="Drula E."/>
            <person name="Henrissat B."/>
            <person name="Kohler A."/>
            <person name="Grigoriev I.V."/>
            <person name="Martin F.M."/>
            <person name="Hacquard S."/>
        </authorList>
    </citation>
    <scope>NUCLEOTIDE SEQUENCE [LARGE SCALE GENOMIC DNA]</scope>
    <source>
        <strain evidence="3 4">MPI-CAGE-CH-0241</strain>
    </source>
</reference>
<keyword evidence="2" id="KW-1133">Transmembrane helix</keyword>
<feature type="compositionally biased region" description="Basic and acidic residues" evidence="1">
    <location>
        <begin position="42"/>
        <end position="58"/>
    </location>
</feature>
<dbReference type="OrthoDB" id="2603at2759"/>
<name>A0A9P9AX42_9HYPO</name>
<sequence>MVARDHFLGRHYDAVHSAGPFKSLNPTKRYLVADRTPAEPPSGKKDGSTQQRPKEPPHFKAAYVWRSRDNRKGRHAVAVDRDPRKHPSAKGPKPSNTWEQTLRGVTKMFLRYPVWDISYDVAVVFTIGSVIWVVNGFFSWLPVEDPSSEFSGETTWAAGLTALIGATVFEFGSVLLMLEAVNENRADCFGWAVEESVDGALHLHKDHDCRHSHAQKSFLVQGASDSDGQPDTSSSTPPEPTRMWSWWPTWYELKTHYFKEVGFLACFSQMVGATIFWISGITALPPILNNLSTAATNGVYWVPQVVGGTGFIVSSALFMIEVQPRWYIPAPGVLGWHIGLWNFIGAIGFTLCGALGFAISQPGFEYAVTLSTYIGSWAFLIGSTIQWFESLNKYPIWVDDKVGSLTTA</sequence>
<feature type="region of interest" description="Disordered" evidence="1">
    <location>
        <begin position="70"/>
        <end position="97"/>
    </location>
</feature>
<evidence type="ECO:0000313" key="4">
    <source>
        <dbReference type="Proteomes" id="UP000777438"/>
    </source>
</evidence>
<evidence type="ECO:0000256" key="2">
    <source>
        <dbReference type="SAM" id="Phobius"/>
    </source>
</evidence>
<keyword evidence="2" id="KW-0472">Membrane</keyword>
<gene>
    <name evidence="3" type="ORF">B0T10DRAFT_6832</name>
</gene>
<feature type="transmembrane region" description="Helical" evidence="2">
    <location>
        <begin position="117"/>
        <end position="138"/>
    </location>
</feature>
<comment type="caution">
    <text evidence="3">The sequence shown here is derived from an EMBL/GenBank/DDBJ whole genome shotgun (WGS) entry which is preliminary data.</text>
</comment>
<keyword evidence="2" id="KW-0812">Transmembrane</keyword>
<dbReference type="Proteomes" id="UP000777438">
    <property type="component" value="Unassembled WGS sequence"/>
</dbReference>
<evidence type="ECO:0000313" key="3">
    <source>
        <dbReference type="EMBL" id="KAH6899823.1"/>
    </source>
</evidence>
<proteinExistence type="predicted"/>
<feature type="transmembrane region" description="Helical" evidence="2">
    <location>
        <begin position="300"/>
        <end position="320"/>
    </location>
</feature>
<dbReference type="AlphaFoldDB" id="A0A9P9AX42"/>
<feature type="transmembrane region" description="Helical" evidence="2">
    <location>
        <begin position="340"/>
        <end position="360"/>
    </location>
</feature>
<dbReference type="EMBL" id="JAGPYM010000001">
    <property type="protein sequence ID" value="KAH6899823.1"/>
    <property type="molecule type" value="Genomic_DNA"/>
</dbReference>
<feature type="transmembrane region" description="Helical" evidence="2">
    <location>
        <begin position="261"/>
        <end position="288"/>
    </location>
</feature>
<feature type="transmembrane region" description="Helical" evidence="2">
    <location>
        <begin position="366"/>
        <end position="388"/>
    </location>
</feature>
<evidence type="ECO:0000256" key="1">
    <source>
        <dbReference type="SAM" id="MobiDB-lite"/>
    </source>
</evidence>
<feature type="region of interest" description="Disordered" evidence="1">
    <location>
        <begin position="34"/>
        <end position="58"/>
    </location>
</feature>
<evidence type="ECO:0008006" key="5">
    <source>
        <dbReference type="Google" id="ProtNLM"/>
    </source>
</evidence>
<feature type="transmembrane region" description="Helical" evidence="2">
    <location>
        <begin position="158"/>
        <end position="178"/>
    </location>
</feature>
<protein>
    <recommendedName>
        <fullName evidence="5">Integral membrane protein</fullName>
    </recommendedName>
</protein>
<organism evidence="3 4">
    <name type="scientific">Thelonectria olida</name>
    <dbReference type="NCBI Taxonomy" id="1576542"/>
    <lineage>
        <taxon>Eukaryota</taxon>
        <taxon>Fungi</taxon>
        <taxon>Dikarya</taxon>
        <taxon>Ascomycota</taxon>
        <taxon>Pezizomycotina</taxon>
        <taxon>Sordariomycetes</taxon>
        <taxon>Hypocreomycetidae</taxon>
        <taxon>Hypocreales</taxon>
        <taxon>Nectriaceae</taxon>
        <taxon>Thelonectria</taxon>
    </lineage>
</organism>